<feature type="transmembrane region" description="Helical" evidence="6">
    <location>
        <begin position="124"/>
        <end position="147"/>
    </location>
</feature>
<feature type="transmembrane region" description="Helical" evidence="6">
    <location>
        <begin position="274"/>
        <end position="292"/>
    </location>
</feature>
<dbReference type="InterPro" id="IPR051753">
    <property type="entry name" value="RA-inducible_GPCR3"/>
</dbReference>
<dbReference type="GO" id="GO:0070062">
    <property type="term" value="C:extracellular exosome"/>
    <property type="evidence" value="ECO:0007669"/>
    <property type="project" value="TreeGrafter"/>
</dbReference>
<gene>
    <name evidence="8" type="primary">LOC114468733</name>
</gene>
<dbReference type="GO" id="GO:0030295">
    <property type="term" value="F:protein kinase activator activity"/>
    <property type="evidence" value="ECO:0007669"/>
    <property type="project" value="TreeGrafter"/>
</dbReference>
<protein>
    <submittedName>
        <fullName evidence="8">G-protein coupled receptor family C group 5 member C-like</fullName>
    </submittedName>
</protein>
<feature type="transmembrane region" description="Helical" evidence="6">
    <location>
        <begin position="204"/>
        <end position="226"/>
    </location>
</feature>
<feature type="transmembrane region" description="Helical" evidence="6">
    <location>
        <begin position="51"/>
        <end position="78"/>
    </location>
</feature>
<keyword evidence="5 6" id="KW-0472">Membrane</keyword>
<dbReference type="PANTHER" id="PTHR14511:SF15">
    <property type="entry name" value="G-PROTEIN COUPLED RECEPTOR FAMILY C GROUP 5 MEMBER C"/>
    <property type="match status" value="1"/>
</dbReference>
<evidence type="ECO:0000256" key="6">
    <source>
        <dbReference type="SAM" id="Phobius"/>
    </source>
</evidence>
<dbReference type="AlphaFoldDB" id="A0A8C5NAP5"/>
<reference evidence="8" key="3">
    <citation type="submission" date="2025-09" db="UniProtKB">
        <authorList>
            <consortium name="Ensembl"/>
        </authorList>
    </citation>
    <scope>IDENTIFICATION</scope>
</reference>
<dbReference type="GO" id="GO:0043235">
    <property type="term" value="C:receptor complex"/>
    <property type="evidence" value="ECO:0007669"/>
    <property type="project" value="TreeGrafter"/>
</dbReference>
<sequence>MTSDSATCSHTNPAGVMFIRNIAAMASTGAPYGCGSTISSIYYNLCDLTTVWGIVVEAVAAAGVLTAFVLLITLMACLPSVSDKRRKGMVALQAGMLVFTLGLFGLSFAFVVGRYSTTCAVRRFLFGVLFSGCLSCLVMHGLWLALLERRGRGPRSWMFCLGALGLWLVEVIINTEWLIITVVTNPPTGVIVPELACNIVNEDFVMALIYVMVLLLTAILMTLPSLTHKHTQWRRDAVFILVTGLFTLAIWVAWIVMYVKGNRVVGTPSWDDPTLAVALVSNAWVFLLLYAIPETCFLTQEDPDQEMPDDVDEVYPTRNLVYQNQNMYIENKAFTMDEPPTGPSKPVSPYGAYNGQLRSCVYQPTEIALVTKGLGKVSTLTNLLRITNKKKSLLMPLPPYVSADGPRCDGDTSSKNSIFQLIKQQFPS</sequence>
<keyword evidence="4 6" id="KW-1133">Transmembrane helix</keyword>
<evidence type="ECO:0000313" key="8">
    <source>
        <dbReference type="Ensembl" id="ENSGWIP00000041389.1"/>
    </source>
</evidence>
<dbReference type="InterPro" id="IPR017978">
    <property type="entry name" value="GPCR_3_C"/>
</dbReference>
<evidence type="ECO:0000256" key="2">
    <source>
        <dbReference type="ARBA" id="ARBA00007242"/>
    </source>
</evidence>
<evidence type="ECO:0000256" key="5">
    <source>
        <dbReference type="ARBA" id="ARBA00023136"/>
    </source>
</evidence>
<dbReference type="Proteomes" id="UP000694680">
    <property type="component" value="Chromosome 8"/>
</dbReference>
<reference evidence="8" key="2">
    <citation type="submission" date="2025-08" db="UniProtKB">
        <authorList>
            <consortium name="Ensembl"/>
        </authorList>
    </citation>
    <scope>IDENTIFICATION</scope>
</reference>
<feature type="transmembrane region" description="Helical" evidence="6">
    <location>
        <begin position="159"/>
        <end position="184"/>
    </location>
</feature>
<evidence type="ECO:0000256" key="4">
    <source>
        <dbReference type="ARBA" id="ARBA00022989"/>
    </source>
</evidence>
<feature type="domain" description="G-protein coupled receptors family 3 profile" evidence="7">
    <location>
        <begin position="96"/>
        <end position="258"/>
    </location>
</feature>
<comment type="similarity">
    <text evidence="2">Belongs to the G-protein coupled receptor 3 family.</text>
</comment>
<dbReference type="Ensembl" id="ENSGWIT00000044958.1">
    <property type="protein sequence ID" value="ENSGWIP00000041389.1"/>
    <property type="gene ID" value="ENSGWIG00000020851.1"/>
</dbReference>
<feature type="transmembrane region" description="Helical" evidence="6">
    <location>
        <begin position="238"/>
        <end position="259"/>
    </location>
</feature>
<keyword evidence="9" id="KW-1185">Reference proteome</keyword>
<dbReference type="GO" id="GO:0004930">
    <property type="term" value="F:G protein-coupled receptor activity"/>
    <property type="evidence" value="ECO:0007669"/>
    <property type="project" value="InterPro"/>
</dbReference>
<evidence type="ECO:0000259" key="7">
    <source>
        <dbReference type="PROSITE" id="PS50259"/>
    </source>
</evidence>
<evidence type="ECO:0000313" key="9">
    <source>
        <dbReference type="Proteomes" id="UP000694680"/>
    </source>
</evidence>
<dbReference type="PROSITE" id="PS50259">
    <property type="entry name" value="G_PROTEIN_RECEP_F3_4"/>
    <property type="match status" value="1"/>
</dbReference>
<organism evidence="8 9">
    <name type="scientific">Gouania willdenowi</name>
    <name type="common">Blunt-snouted clingfish</name>
    <name type="synonym">Lepadogaster willdenowi</name>
    <dbReference type="NCBI Taxonomy" id="441366"/>
    <lineage>
        <taxon>Eukaryota</taxon>
        <taxon>Metazoa</taxon>
        <taxon>Chordata</taxon>
        <taxon>Craniata</taxon>
        <taxon>Vertebrata</taxon>
        <taxon>Euteleostomi</taxon>
        <taxon>Actinopterygii</taxon>
        <taxon>Neopterygii</taxon>
        <taxon>Teleostei</taxon>
        <taxon>Neoteleostei</taxon>
        <taxon>Acanthomorphata</taxon>
        <taxon>Ovalentaria</taxon>
        <taxon>Blenniimorphae</taxon>
        <taxon>Blenniiformes</taxon>
        <taxon>Gobiesocoidei</taxon>
        <taxon>Gobiesocidae</taxon>
        <taxon>Gobiesocinae</taxon>
        <taxon>Gouania</taxon>
    </lineage>
</organism>
<proteinExistence type="inferred from homology"/>
<dbReference type="Pfam" id="PF00003">
    <property type="entry name" value="7tm_3"/>
    <property type="match status" value="1"/>
</dbReference>
<evidence type="ECO:0000256" key="1">
    <source>
        <dbReference type="ARBA" id="ARBA00004141"/>
    </source>
</evidence>
<dbReference type="GO" id="GO:0005886">
    <property type="term" value="C:plasma membrane"/>
    <property type="evidence" value="ECO:0007669"/>
    <property type="project" value="TreeGrafter"/>
</dbReference>
<evidence type="ECO:0000256" key="3">
    <source>
        <dbReference type="ARBA" id="ARBA00022692"/>
    </source>
</evidence>
<accession>A0A8C5NAP5</accession>
<keyword evidence="3 6" id="KW-0812">Transmembrane</keyword>
<name>A0A8C5NAP5_GOUWI</name>
<reference evidence="8" key="1">
    <citation type="submission" date="2020-06" db="EMBL/GenBank/DDBJ databases">
        <authorList>
            <consortium name="Wellcome Sanger Institute Data Sharing"/>
        </authorList>
    </citation>
    <scope>NUCLEOTIDE SEQUENCE [LARGE SCALE GENOMIC DNA]</scope>
</reference>
<dbReference type="PANTHER" id="PTHR14511">
    <property type="entry name" value="G PROTEIN COUPLED RECEPTOR, CLASS C, GROUP 5"/>
    <property type="match status" value="1"/>
</dbReference>
<feature type="transmembrane region" description="Helical" evidence="6">
    <location>
        <begin position="90"/>
        <end position="112"/>
    </location>
</feature>
<comment type="subcellular location">
    <subcellularLocation>
        <location evidence="1">Membrane</location>
        <topology evidence="1">Multi-pass membrane protein</topology>
    </subcellularLocation>
</comment>